<protein>
    <submittedName>
        <fullName evidence="1">DNA-directed RNA polymerase subunit beta</fullName>
    </submittedName>
</protein>
<dbReference type="EMBL" id="JBBWWR010000014">
    <property type="protein sequence ID" value="KAK8953153.1"/>
    <property type="molecule type" value="Genomic_DNA"/>
</dbReference>
<dbReference type="Proteomes" id="UP001412067">
    <property type="component" value="Unassembled WGS sequence"/>
</dbReference>
<name>A0ABR2LWE2_9ASPA</name>
<evidence type="ECO:0000313" key="1">
    <source>
        <dbReference type="EMBL" id="KAK8953153.1"/>
    </source>
</evidence>
<dbReference type="PANTHER" id="PTHR48443:SF2">
    <property type="entry name" value="DNA-DIRECTED RNA POLYMERASE SUBUNIT BETA"/>
    <property type="match status" value="1"/>
</dbReference>
<dbReference type="PANTHER" id="PTHR48443">
    <property type="entry name" value="DNA-DIRECTED RNA POLYMERASE SUBUNIT BETA"/>
    <property type="match status" value="1"/>
</dbReference>
<keyword evidence="1" id="KW-0804">Transcription</keyword>
<dbReference type="SUPFAM" id="SSF64484">
    <property type="entry name" value="beta and beta-prime subunits of DNA dependent RNA-polymerase"/>
    <property type="match status" value="1"/>
</dbReference>
<keyword evidence="2" id="KW-1185">Reference proteome</keyword>
<keyword evidence="1" id="KW-0240">DNA-directed RNA polymerase</keyword>
<organism evidence="1 2">
    <name type="scientific">Platanthera guangdongensis</name>
    <dbReference type="NCBI Taxonomy" id="2320717"/>
    <lineage>
        <taxon>Eukaryota</taxon>
        <taxon>Viridiplantae</taxon>
        <taxon>Streptophyta</taxon>
        <taxon>Embryophyta</taxon>
        <taxon>Tracheophyta</taxon>
        <taxon>Spermatophyta</taxon>
        <taxon>Magnoliopsida</taxon>
        <taxon>Liliopsida</taxon>
        <taxon>Asparagales</taxon>
        <taxon>Orchidaceae</taxon>
        <taxon>Orchidoideae</taxon>
        <taxon>Orchideae</taxon>
        <taxon>Orchidinae</taxon>
        <taxon>Platanthera</taxon>
    </lineage>
</organism>
<sequence length="146" mass="16908">MFFTWVINWIVASRASRAYFGRSNLLSSNLIGNHKSPLNSQSFISEGSFQETARVLAKAALQGRIDWLKGLKENVVFWGIIPAGTGFKKLVHCLKQDKNIHLKIKKNNIFELEMRDILLHHRELFCSYGPKNSMRHQTNHLHIYIM</sequence>
<gene>
    <name evidence="1" type="primary">rpoC2</name>
    <name evidence="1" type="ORF">KSP40_PGU001113</name>
</gene>
<dbReference type="GO" id="GO:0000428">
    <property type="term" value="C:DNA-directed RNA polymerase complex"/>
    <property type="evidence" value="ECO:0007669"/>
    <property type="project" value="UniProtKB-KW"/>
</dbReference>
<evidence type="ECO:0000313" key="2">
    <source>
        <dbReference type="Proteomes" id="UP001412067"/>
    </source>
</evidence>
<accession>A0ABR2LWE2</accession>
<proteinExistence type="predicted"/>
<reference evidence="1 2" key="1">
    <citation type="journal article" date="2022" name="Nat. Plants">
        <title>Genomes of leafy and leafless Platanthera orchids illuminate the evolution of mycoheterotrophy.</title>
        <authorList>
            <person name="Li M.H."/>
            <person name="Liu K.W."/>
            <person name="Li Z."/>
            <person name="Lu H.C."/>
            <person name="Ye Q.L."/>
            <person name="Zhang D."/>
            <person name="Wang J.Y."/>
            <person name="Li Y.F."/>
            <person name="Zhong Z.M."/>
            <person name="Liu X."/>
            <person name="Yu X."/>
            <person name="Liu D.K."/>
            <person name="Tu X.D."/>
            <person name="Liu B."/>
            <person name="Hao Y."/>
            <person name="Liao X.Y."/>
            <person name="Jiang Y.T."/>
            <person name="Sun W.H."/>
            <person name="Chen J."/>
            <person name="Chen Y.Q."/>
            <person name="Ai Y."/>
            <person name="Zhai J.W."/>
            <person name="Wu S.S."/>
            <person name="Zhou Z."/>
            <person name="Hsiao Y.Y."/>
            <person name="Wu W.L."/>
            <person name="Chen Y.Y."/>
            <person name="Lin Y.F."/>
            <person name="Hsu J.L."/>
            <person name="Li C.Y."/>
            <person name="Wang Z.W."/>
            <person name="Zhao X."/>
            <person name="Zhong W.Y."/>
            <person name="Ma X.K."/>
            <person name="Ma L."/>
            <person name="Huang J."/>
            <person name="Chen G.Z."/>
            <person name="Huang M.Z."/>
            <person name="Huang L."/>
            <person name="Peng D.H."/>
            <person name="Luo Y.B."/>
            <person name="Zou S.Q."/>
            <person name="Chen S.P."/>
            <person name="Lan S."/>
            <person name="Tsai W.C."/>
            <person name="Van de Peer Y."/>
            <person name="Liu Z.J."/>
        </authorList>
    </citation>
    <scope>NUCLEOTIDE SEQUENCE [LARGE SCALE GENOMIC DNA]</scope>
    <source>
        <strain evidence="1">Lor288</strain>
    </source>
</reference>
<dbReference type="Gene3D" id="1.10.150.390">
    <property type="match status" value="1"/>
</dbReference>
<comment type="caution">
    <text evidence="1">The sequence shown here is derived from an EMBL/GenBank/DDBJ whole genome shotgun (WGS) entry which is preliminary data.</text>
</comment>